<reference evidence="1 2" key="1">
    <citation type="submission" date="2016-10" db="EMBL/GenBank/DDBJ databases">
        <title>Draft genome sequences of four alkaliphilic bacteria belonging to the Anaerobacillus genus.</title>
        <authorList>
            <person name="Bassil N.M."/>
            <person name="Lloyd J.R."/>
        </authorList>
    </citation>
    <scope>NUCLEOTIDE SEQUENCE [LARGE SCALE GENOMIC DNA]</scope>
    <source>
        <strain evidence="1 2">DSM 18345</strain>
    </source>
</reference>
<dbReference type="RefSeq" id="WP_071307735.1">
    <property type="nucleotide sequence ID" value="NZ_MLQR01000001.1"/>
</dbReference>
<dbReference type="Pfam" id="PF06866">
    <property type="entry name" value="DUF1256"/>
    <property type="match status" value="1"/>
</dbReference>
<evidence type="ECO:0000313" key="2">
    <source>
        <dbReference type="Proteomes" id="UP000179524"/>
    </source>
</evidence>
<dbReference type="InterPro" id="IPR023430">
    <property type="entry name" value="Pept_HybD-like_dom_sf"/>
</dbReference>
<dbReference type="EMBL" id="MLQR01000001">
    <property type="protein sequence ID" value="OIJ17006.1"/>
    <property type="molecule type" value="Genomic_DNA"/>
</dbReference>
<name>A0A1S2LXC7_9BACI</name>
<dbReference type="InterPro" id="IPR009665">
    <property type="entry name" value="YyaC"/>
</dbReference>
<proteinExistence type="predicted"/>
<dbReference type="Proteomes" id="UP000179524">
    <property type="component" value="Unassembled WGS sequence"/>
</dbReference>
<keyword evidence="1" id="KW-0378">Hydrolase</keyword>
<protein>
    <submittedName>
        <fullName evidence="1">Spore protease YyaC</fullName>
    </submittedName>
</protein>
<comment type="caution">
    <text evidence="1">The sequence shown here is derived from an EMBL/GenBank/DDBJ whole genome shotgun (WGS) entry which is preliminary data.</text>
</comment>
<dbReference type="GO" id="GO:0006508">
    <property type="term" value="P:proteolysis"/>
    <property type="evidence" value="ECO:0007669"/>
    <property type="project" value="UniProtKB-KW"/>
</dbReference>
<dbReference type="GO" id="GO:0008233">
    <property type="term" value="F:peptidase activity"/>
    <property type="evidence" value="ECO:0007669"/>
    <property type="project" value="UniProtKB-KW"/>
</dbReference>
<organism evidence="1 2">
    <name type="scientific">Anaerobacillus alkalilacustris</name>
    <dbReference type="NCBI Taxonomy" id="393763"/>
    <lineage>
        <taxon>Bacteria</taxon>
        <taxon>Bacillati</taxon>
        <taxon>Bacillota</taxon>
        <taxon>Bacilli</taxon>
        <taxon>Bacillales</taxon>
        <taxon>Bacillaceae</taxon>
        <taxon>Anaerobacillus</taxon>
    </lineage>
</organism>
<accession>A0A1S2LXC7</accession>
<keyword evidence="2" id="KW-1185">Reference proteome</keyword>
<dbReference type="OrthoDB" id="9815953at2"/>
<dbReference type="NCBIfam" id="TIGR02841">
    <property type="entry name" value="spore_YyaC"/>
    <property type="match status" value="1"/>
</dbReference>
<dbReference type="AlphaFoldDB" id="A0A1S2LXC7"/>
<gene>
    <name evidence="1" type="ORF">BKP37_00125</name>
</gene>
<keyword evidence="1" id="KW-0645">Protease</keyword>
<sequence length="207" mass="22985">MITRNFFKKKQLPFRVHIDEKNAAHDFANQILNLLPKLSNRDLVIVCIGTDRSTGDSLGPLIGSKLIENKTTSFYIYGTLDDPVHAVNLEEKVAQIFEKHDNPFVIGIDACLGRSSSVGIMSIDEGPVKPGAAVNKKLPPIGDIHITGIVNVAGFMEYMVLQNTRLHFVIKLANKIAESIVIADQRLNKERQRSFLDKGKSSLFTNN</sequence>
<dbReference type="SUPFAM" id="SSF53163">
    <property type="entry name" value="HybD-like"/>
    <property type="match status" value="1"/>
</dbReference>
<evidence type="ECO:0000313" key="1">
    <source>
        <dbReference type="EMBL" id="OIJ17006.1"/>
    </source>
</evidence>